<dbReference type="GO" id="GO:0016887">
    <property type="term" value="F:ATP hydrolysis activity"/>
    <property type="evidence" value="ECO:0007669"/>
    <property type="project" value="InterPro"/>
</dbReference>
<sequence>MRRSHLLISRTWSLEKTIYISRHALLSGARARVSTSSVVTKTRPTPERSTSRILASKTGPPGGNDGGPGDGPEVEGSSDSLEPETKYSKETATSDANPGLPDGLDILWTPSSGAEGGSSYGPSSAIPPPEILDLILTNLHISLHPLAQHKATYISKSGPLIEPTLALYCPIEGGDYIIDAAMRELGNRAGVDVVVIDAAHIAAGECGHFGNAASVFQLKDNPLHFSATAGRQEPRDNDDYDDDESDGTRVVVQVMGHPMSSRSIPSRNAPQRNSGYLIPQRAFFDKLINLSTAIDEGSERPPRRPRIIYIRDFPTLAPSSSTWYPALLAAVRERRQGALSRATSPILNPTTIVFGATPDVRNHPTDASTTHHHSHFHFSRPPSPSRSKSTEPTSENAEDDAADKGREKRLRDWLRKWEKGDSDLDRDIPRLQSSLDHADKTTLSGGSGGAMIIGENMDELPPGLLDMVSRLSGGAFAPKHGSSSSSRDSSEQHAPARFFRTSVVLPSMRSPSTEKDWRLRRRRELNELSLRMAVSSIGGTLERSHLSRDGESESTSERPWIAWGNTMQPWSKLKQIADMAVAQTINSSNGAAATLDATIVTWPTIFEAWNALEKSAEKRKSWIQHATEKAEEENDEEEEEGQEEDSIIEQIKQEAEDGELDSYVQKMMGSIVDAASITTTFDKVHLPEHTIDSVRTIVSLPLLHPDAFSHGILKEHSMTGCLLFGPPGTGKTLLVRALAKEAGCRMLTITPSDVMDMYVGETEKSVKAIFTLARRLSPCVVFIDEIDALFGARSSGEHTGGDHAHRGVITEFMQEMDGLKSKKEDNIMVIGATNRPFDLDDAVLRRLPRRLLIDLPGEKEREEILKILLRDETLKDDVDIKALAHKTQAFSGSDLKHLCVSAALDSVKEHVEVPWRKSKSQQAAISDTAFETSASTREDIPVEATQAQEDASISDAAEEVAEQSAEKDEEEKPAEPPRTLSWRNFEVALKEITPSSSESLGTLADIRKWNEEFGEGRKERKRQVWGKDRFGFVVDLPKTKGEESKV</sequence>
<feature type="region of interest" description="Disordered" evidence="6">
    <location>
        <begin position="476"/>
        <end position="495"/>
    </location>
</feature>
<dbReference type="GO" id="GO:0005524">
    <property type="term" value="F:ATP binding"/>
    <property type="evidence" value="ECO:0007669"/>
    <property type="project" value="UniProtKB-KW"/>
</dbReference>
<feature type="compositionally biased region" description="Acidic residues" evidence="6">
    <location>
        <begin position="630"/>
        <end position="646"/>
    </location>
</feature>
<evidence type="ECO:0000256" key="3">
    <source>
        <dbReference type="ARBA" id="ARBA00022787"/>
    </source>
</evidence>
<feature type="region of interest" description="Disordered" evidence="6">
    <location>
        <begin position="913"/>
        <end position="980"/>
    </location>
</feature>
<dbReference type="GO" id="GO:0005741">
    <property type="term" value="C:mitochondrial outer membrane"/>
    <property type="evidence" value="ECO:0007669"/>
    <property type="project" value="UniProtKB-SubCell"/>
</dbReference>
<dbReference type="Proteomes" id="UP000813824">
    <property type="component" value="Unassembled WGS sequence"/>
</dbReference>
<keyword evidence="5" id="KW-0496">Mitochondrion</keyword>
<feature type="compositionally biased region" description="Low complexity" evidence="6">
    <location>
        <begin position="385"/>
        <end position="395"/>
    </location>
</feature>
<evidence type="ECO:0000313" key="9">
    <source>
        <dbReference type="Proteomes" id="UP000813824"/>
    </source>
</evidence>
<dbReference type="InterPro" id="IPR051701">
    <property type="entry name" value="Mito_OM_Translocase_MSP1"/>
</dbReference>
<evidence type="ECO:0000256" key="1">
    <source>
        <dbReference type="ARBA" id="ARBA00004572"/>
    </source>
</evidence>
<dbReference type="Gene3D" id="3.40.50.300">
    <property type="entry name" value="P-loop containing nucleotide triphosphate hydrolases"/>
    <property type="match status" value="1"/>
</dbReference>
<feature type="region of interest" description="Disordered" evidence="6">
    <location>
        <begin position="357"/>
        <end position="406"/>
    </location>
</feature>
<evidence type="ECO:0000313" key="8">
    <source>
        <dbReference type="EMBL" id="KAH8106988.1"/>
    </source>
</evidence>
<keyword evidence="2" id="KW-0547">Nucleotide-binding</keyword>
<keyword evidence="4" id="KW-0067">ATP-binding</keyword>
<evidence type="ECO:0000256" key="2">
    <source>
        <dbReference type="ARBA" id="ARBA00022741"/>
    </source>
</evidence>
<dbReference type="AlphaFoldDB" id="A0A8K0UX04"/>
<dbReference type="InterPro" id="IPR027417">
    <property type="entry name" value="P-loop_NTPase"/>
</dbReference>
<keyword evidence="3" id="KW-1000">Mitochondrion outer membrane</keyword>
<feature type="compositionally biased region" description="Polar residues" evidence="6">
    <location>
        <begin position="920"/>
        <end position="935"/>
    </location>
</feature>
<feature type="region of interest" description="Disordered" evidence="6">
    <location>
        <begin position="30"/>
        <end position="124"/>
    </location>
</feature>
<feature type="compositionally biased region" description="Gly residues" evidence="6">
    <location>
        <begin position="60"/>
        <end position="70"/>
    </location>
</feature>
<proteinExistence type="predicted"/>
<evidence type="ECO:0000256" key="6">
    <source>
        <dbReference type="SAM" id="MobiDB-lite"/>
    </source>
</evidence>
<comment type="caution">
    <text evidence="8">The sequence shown here is derived from an EMBL/GenBank/DDBJ whole genome shotgun (WGS) entry which is preliminary data.</text>
</comment>
<keyword evidence="9" id="KW-1185">Reference proteome</keyword>
<dbReference type="Gene3D" id="1.10.8.60">
    <property type="match status" value="1"/>
</dbReference>
<protein>
    <submittedName>
        <fullName evidence="8">AAA-domain-containing protein</fullName>
    </submittedName>
</protein>
<evidence type="ECO:0000256" key="5">
    <source>
        <dbReference type="ARBA" id="ARBA00023128"/>
    </source>
</evidence>
<dbReference type="PROSITE" id="PS00674">
    <property type="entry name" value="AAA"/>
    <property type="match status" value="1"/>
</dbReference>
<reference evidence="8" key="1">
    <citation type="journal article" date="2021" name="New Phytol.">
        <title>Evolutionary innovations through gain and loss of genes in the ectomycorrhizal Boletales.</title>
        <authorList>
            <person name="Wu G."/>
            <person name="Miyauchi S."/>
            <person name="Morin E."/>
            <person name="Kuo A."/>
            <person name="Drula E."/>
            <person name="Varga T."/>
            <person name="Kohler A."/>
            <person name="Feng B."/>
            <person name="Cao Y."/>
            <person name="Lipzen A."/>
            <person name="Daum C."/>
            <person name="Hundley H."/>
            <person name="Pangilinan J."/>
            <person name="Johnson J."/>
            <person name="Barry K."/>
            <person name="LaButti K."/>
            <person name="Ng V."/>
            <person name="Ahrendt S."/>
            <person name="Min B."/>
            <person name="Choi I.G."/>
            <person name="Park H."/>
            <person name="Plett J.M."/>
            <person name="Magnuson J."/>
            <person name="Spatafora J.W."/>
            <person name="Nagy L.G."/>
            <person name="Henrissat B."/>
            <person name="Grigoriev I.V."/>
            <person name="Yang Z.L."/>
            <person name="Xu J."/>
            <person name="Martin F.M."/>
        </authorList>
    </citation>
    <scope>NUCLEOTIDE SEQUENCE</scope>
    <source>
        <strain evidence="8">KKN 215</strain>
    </source>
</reference>
<dbReference type="SMART" id="SM00382">
    <property type="entry name" value="AAA"/>
    <property type="match status" value="1"/>
</dbReference>
<feature type="compositionally biased region" description="Acidic residues" evidence="6">
    <location>
        <begin position="956"/>
        <end position="972"/>
    </location>
</feature>
<comment type="subcellular location">
    <subcellularLocation>
        <location evidence="1">Mitochondrion outer membrane</location>
        <topology evidence="1">Single-pass membrane protein</topology>
    </subcellularLocation>
</comment>
<feature type="domain" description="AAA+ ATPase" evidence="7">
    <location>
        <begin position="717"/>
        <end position="857"/>
    </location>
</feature>
<dbReference type="OrthoDB" id="39734at2759"/>
<keyword evidence="3" id="KW-0472">Membrane</keyword>
<evidence type="ECO:0000256" key="4">
    <source>
        <dbReference type="ARBA" id="ARBA00022840"/>
    </source>
</evidence>
<dbReference type="PANTHER" id="PTHR45644:SF56">
    <property type="entry name" value="AAA ATPASE, PUTATIVE (AFU_ORTHOLOGUE AFUA_2G12920)-RELATED"/>
    <property type="match status" value="1"/>
</dbReference>
<feature type="compositionally biased region" description="Polar residues" evidence="6">
    <location>
        <begin position="33"/>
        <end position="43"/>
    </location>
</feature>
<feature type="region of interest" description="Disordered" evidence="6">
    <location>
        <begin position="226"/>
        <end position="245"/>
    </location>
</feature>
<dbReference type="Pfam" id="PF17862">
    <property type="entry name" value="AAA_lid_3"/>
    <property type="match status" value="1"/>
</dbReference>
<dbReference type="Pfam" id="PF00004">
    <property type="entry name" value="AAA"/>
    <property type="match status" value="1"/>
</dbReference>
<dbReference type="InterPro" id="IPR003959">
    <property type="entry name" value="ATPase_AAA_core"/>
</dbReference>
<dbReference type="InterPro" id="IPR041569">
    <property type="entry name" value="AAA_lid_3"/>
</dbReference>
<dbReference type="InterPro" id="IPR003593">
    <property type="entry name" value="AAA+_ATPase"/>
</dbReference>
<name>A0A8K0UX04_9AGAR</name>
<dbReference type="EMBL" id="JAEVFJ010000002">
    <property type="protein sequence ID" value="KAH8106988.1"/>
    <property type="molecule type" value="Genomic_DNA"/>
</dbReference>
<feature type="region of interest" description="Disordered" evidence="6">
    <location>
        <begin position="623"/>
        <end position="646"/>
    </location>
</feature>
<dbReference type="InterPro" id="IPR003960">
    <property type="entry name" value="ATPase_AAA_CS"/>
</dbReference>
<dbReference type="SUPFAM" id="SSF52540">
    <property type="entry name" value="P-loop containing nucleoside triphosphate hydrolases"/>
    <property type="match status" value="1"/>
</dbReference>
<dbReference type="PANTHER" id="PTHR45644">
    <property type="entry name" value="AAA ATPASE, PUTATIVE (AFU_ORTHOLOGUE AFUA_2G12920)-RELATED-RELATED"/>
    <property type="match status" value="1"/>
</dbReference>
<organism evidence="8 9">
    <name type="scientific">Cristinia sonorae</name>
    <dbReference type="NCBI Taxonomy" id="1940300"/>
    <lineage>
        <taxon>Eukaryota</taxon>
        <taxon>Fungi</taxon>
        <taxon>Dikarya</taxon>
        <taxon>Basidiomycota</taxon>
        <taxon>Agaricomycotina</taxon>
        <taxon>Agaricomycetes</taxon>
        <taxon>Agaricomycetidae</taxon>
        <taxon>Agaricales</taxon>
        <taxon>Pleurotineae</taxon>
        <taxon>Stephanosporaceae</taxon>
        <taxon>Cristinia</taxon>
    </lineage>
</organism>
<evidence type="ECO:0000259" key="7">
    <source>
        <dbReference type="SMART" id="SM00382"/>
    </source>
</evidence>
<accession>A0A8K0UX04</accession>
<gene>
    <name evidence="8" type="ORF">BXZ70DRAFT_885122</name>
</gene>